<gene>
    <name evidence="1" type="ORF">AAIK43_12380</name>
</gene>
<accession>A0ABZ3GDT0</accession>
<sequence length="253" mass="27651">MTSFIDGLAGVRTVEDQLIAHDAATFPGTDSIRHTAIGAVFASGNRKLEVFNVNRTAVEHALGVDLLYLNEPFGAWTMIQYKCMEPAKDTPGASAVYRPDERFDAELTRMIEFRNAMEDKWTIADGKCMYRLSGDGFFFKLCARIQLEVLSEALLPGMYLAREHVQAILADPAAFGPRGGRQITFENTARHLSNTLFAELLRDGWIGTRGVSSAQVADLVGTSLSSGRAVVVARAKPVGEPANPMRTLAELNL</sequence>
<dbReference type="EMBL" id="CP154792">
    <property type="protein sequence ID" value="XAN18805.1"/>
    <property type="molecule type" value="Genomic_DNA"/>
</dbReference>
<reference evidence="1 2" key="1">
    <citation type="submission" date="2024-05" db="EMBL/GenBank/DDBJ databases">
        <title>Achromobacter denitrificans. BP1, complete genome.</title>
        <authorList>
            <person name="Zhang B."/>
        </authorList>
    </citation>
    <scope>NUCLEOTIDE SEQUENCE [LARGE SCALE GENOMIC DNA]</scope>
    <source>
        <strain evidence="1 2">BP1</strain>
    </source>
</reference>
<dbReference type="RefSeq" id="WP_343499491.1">
    <property type="nucleotide sequence ID" value="NZ_CP154792.1"/>
</dbReference>
<evidence type="ECO:0008006" key="3">
    <source>
        <dbReference type="Google" id="ProtNLM"/>
    </source>
</evidence>
<organism evidence="1 2">
    <name type="scientific">Achromobacter denitrificans</name>
    <name type="common">Alcaligenes denitrificans</name>
    <dbReference type="NCBI Taxonomy" id="32002"/>
    <lineage>
        <taxon>Bacteria</taxon>
        <taxon>Pseudomonadati</taxon>
        <taxon>Pseudomonadota</taxon>
        <taxon>Betaproteobacteria</taxon>
        <taxon>Burkholderiales</taxon>
        <taxon>Alcaligenaceae</taxon>
        <taxon>Achromobacter</taxon>
    </lineage>
</organism>
<protein>
    <recommendedName>
        <fullName evidence="3">Restriction endonuclease</fullName>
    </recommendedName>
</protein>
<keyword evidence="2" id="KW-1185">Reference proteome</keyword>
<evidence type="ECO:0000313" key="2">
    <source>
        <dbReference type="Proteomes" id="UP001446337"/>
    </source>
</evidence>
<evidence type="ECO:0000313" key="1">
    <source>
        <dbReference type="EMBL" id="XAN18805.1"/>
    </source>
</evidence>
<dbReference type="Proteomes" id="UP001446337">
    <property type="component" value="Chromosome"/>
</dbReference>
<name>A0ABZ3GDT0_ACHDE</name>
<proteinExistence type="predicted"/>